<sequence length="1683" mass="186804">MSAQDYACVTVRGRAPWGFQLRQNDTKPHRSVQVHQVEEGSHASMAGLCEDDELVSVNGVSCSSLSLAEVIVLIEKATDCLQLLVKRCCLYPQKSQSVNTTLQASWRELRKPFKSENDSEAHYGKTNRNTKCPEGNTMVRTQFCIPAPKDRAGPKIYDSSDGGPRLEITPGGVVELQLSLSQTTLEDKGCTSLGSACGVKGDLCRKPNTENEDTTISAPGCSFYIPLHEREPLGQRGVLVSSPSALLGQVEVAIQPLGRDSRTGRVGASGTEATANEQQDYAEGEGGHTDEDPTSFSVSFGIPSEEDSESERELNKPNKHRARHARLRRSESLSDKQVKEAKSKCKRIALLLTTSAANPNNKGLLMFKKHRQRAKQYTIVSYGTGENEPEIEDEENDDKETHAVEFTVLATSKTEIDEDFFTNSSGHKNIVTFDLDTGLLEIERKLHNQEDMNALPETRGKGALMFAQRRQRIDEIAAEHEEMRSKGIPVESVQEADKNYQDVNVHSFIQTNDSQNYTDVDVHHHQQHQQYQQYQEQHYQQQQQHQFQEFQQQMQYHQQQQHYLQQQECQQGQQYQLQQQQVQPYIHNMNGVSNHQINEMQSSVINRSAKPFSVQSRGEAPYSPSANQGLSYFSDGQGEQIASRDERISVPAIKTGILQDTSRKNKAKPMFSFKEPQKISPNPELLSLLNRNDKKTGFDSGTDEDYLSLGAEACNFLQSTKLKNKTPPPVAPKPQINPVTPPWSPQPEIASQPFHQDAENNIPVTARDTVPEMESSAIPEEEPSLALATNQQETSIQLHSQVQAEAGNAWGLSEKQSGQQIETWHEKQSQSQIHAKPETVVSSWGPSSTQALEQQPITAWGTAEVPSRLIAQSQSQMQPPWVPQSQVLSEVQPPMSVPTQSQPQPSWVAQGQPQHQPHHQSQINTWGTTPTQSPHQPPWAQSQVPEQASISTWSQDLNQPQVQPPWAQPQQESQPIPSWTASQQHPQSPWSQHQNQPQPQPTWIPQNQQQTLPQPAANTWNQSQSLVQTQPPWTHQAQASSQPPVQMHQQQNPWTSVPPQSQSQPAWAQQPQEHPQTMNSWAPEQNKIQPTWNQPQSPAQAQPPWSHSPQQQTPPQPQSQTLLSTWPPRPQQGPAITMSSTESQKLTQPFKPWSPPQTTQPPSPHQANSLTPRSKVPSQMSKMGSSSGMGSAFEMPALRGKGAELFAKRQSRMEKYVVDSSTVQANKARSMSPSPSLPASWKYSPNCRAPPPLAYNPLQSPSYPLSAIKQTTSSSPALKNKNKATEKDKTAPKPLNVLDVMKHQPYQLKSSLFTYGPAAEKLVAEKEAAEKLAAQKAAEAQAQTQAQAQAQLQAPEGYAFIPQQPQPAQQPYDLPVPSPAMHDGPYHHTPNSYQPTPNAYQQVPYQQIYNPPHAYQHPPSNSYQHPPNIPYQQPPPYHAGPCPASQVPCYQPTPASYVVPTCTVAGRSNSATGSSTYSAPKPKFSAKKSDAQALGRSSSLSPPVRLSPLGLASRSASVSPSPTTSSHATYNTRSKERQVFWLEKGRKPLTPWEAASRHPLGLVDEAFADQDMQHSIASNLRSAAYRKMLPEPPAEWKAKVAYEPSPKSQGWRMNQSSLSFLSPTKSTASAPAVPVPYGSPLRQSQPPRSLTEASLGPSMSGQQYRRSLGQSVYRSTYSNTWRW</sequence>
<feature type="compositionally biased region" description="Low complexity" evidence="5">
    <location>
        <begin position="528"/>
        <end position="542"/>
    </location>
</feature>
<feature type="domain" description="PDZ" evidence="6">
    <location>
        <begin position="12"/>
        <end position="87"/>
    </location>
</feature>
<feature type="region of interest" description="Disordered" evidence="5">
    <location>
        <begin position="1362"/>
        <end position="1398"/>
    </location>
</feature>
<organism evidence="7 8">
    <name type="scientific">Silurus meridionalis</name>
    <name type="common">Southern catfish</name>
    <name type="synonym">Silurus soldatovi meridionalis</name>
    <dbReference type="NCBI Taxonomy" id="175797"/>
    <lineage>
        <taxon>Eukaryota</taxon>
        <taxon>Metazoa</taxon>
        <taxon>Chordata</taxon>
        <taxon>Craniata</taxon>
        <taxon>Vertebrata</taxon>
        <taxon>Euteleostomi</taxon>
        <taxon>Actinopterygii</taxon>
        <taxon>Neopterygii</taxon>
        <taxon>Teleostei</taxon>
        <taxon>Ostariophysi</taxon>
        <taxon>Siluriformes</taxon>
        <taxon>Siluridae</taxon>
        <taxon>Silurus</taxon>
    </lineage>
</organism>
<dbReference type="Proteomes" id="UP000606274">
    <property type="component" value="Unassembled WGS sequence"/>
</dbReference>
<evidence type="ECO:0000256" key="3">
    <source>
        <dbReference type="ARBA" id="ARBA00022553"/>
    </source>
</evidence>
<accession>A0A8T0BHC8</accession>
<dbReference type="InterPro" id="IPR036034">
    <property type="entry name" value="PDZ_sf"/>
</dbReference>
<gene>
    <name evidence="7" type="ORF">HF521_019678</name>
</gene>
<evidence type="ECO:0000256" key="5">
    <source>
        <dbReference type="SAM" id="MobiDB-lite"/>
    </source>
</evidence>
<feature type="compositionally biased region" description="Low complexity" evidence="5">
    <location>
        <begin position="1362"/>
        <end position="1371"/>
    </location>
</feature>
<feature type="compositionally biased region" description="Polar residues" evidence="5">
    <location>
        <begin position="1073"/>
        <end position="1093"/>
    </location>
</feature>
<feature type="compositionally biased region" description="Low complexity" evidence="5">
    <location>
        <begin position="982"/>
        <end position="997"/>
    </location>
</feature>
<feature type="compositionally biased region" description="Low complexity" evidence="5">
    <location>
        <begin position="910"/>
        <end position="922"/>
    </location>
</feature>
<dbReference type="InterPro" id="IPR001478">
    <property type="entry name" value="PDZ"/>
</dbReference>
<keyword evidence="3" id="KW-0597">Phosphoprotein</keyword>
<dbReference type="EMBL" id="JABFDY010000006">
    <property type="protein sequence ID" value="KAF7706424.1"/>
    <property type="molecule type" value="Genomic_DNA"/>
</dbReference>
<feature type="compositionally biased region" description="Low complexity" evidence="5">
    <location>
        <begin position="1178"/>
        <end position="1191"/>
    </location>
</feature>
<feature type="compositionally biased region" description="Polar residues" evidence="5">
    <location>
        <begin position="1641"/>
        <end position="1667"/>
    </location>
</feature>
<dbReference type="GO" id="GO:0003779">
    <property type="term" value="F:actin binding"/>
    <property type="evidence" value="ECO:0007669"/>
    <property type="project" value="TreeGrafter"/>
</dbReference>
<evidence type="ECO:0000256" key="2">
    <source>
        <dbReference type="ARBA" id="ARBA00022490"/>
    </source>
</evidence>
<comment type="caution">
    <text evidence="7">The sequence shown here is derived from an EMBL/GenBank/DDBJ whole genome shotgun (WGS) entry which is preliminary data.</text>
</comment>
<proteinExistence type="inferred from homology"/>
<evidence type="ECO:0000256" key="1">
    <source>
        <dbReference type="ARBA" id="ARBA00004496"/>
    </source>
</evidence>
<evidence type="ECO:0000313" key="8">
    <source>
        <dbReference type="Proteomes" id="UP000606274"/>
    </source>
</evidence>
<dbReference type="PANTHER" id="PTHR24217:SF9">
    <property type="entry name" value="SYNAPTOPODIN-2"/>
    <property type="match status" value="1"/>
</dbReference>
<feature type="compositionally biased region" description="Low complexity" evidence="5">
    <location>
        <begin position="1058"/>
        <end position="1072"/>
    </location>
</feature>
<feature type="region of interest" description="Disordered" evidence="5">
    <location>
        <begin position="1270"/>
        <end position="1292"/>
    </location>
</feature>
<dbReference type="InterPro" id="IPR051976">
    <property type="entry name" value="Synaptopodin_domain"/>
</dbReference>
<feature type="compositionally biased region" description="Polar residues" evidence="5">
    <location>
        <begin position="897"/>
        <end position="909"/>
    </location>
</feature>
<feature type="compositionally biased region" description="Low complexity" evidence="5">
    <location>
        <begin position="1494"/>
        <end position="1529"/>
    </location>
</feature>
<reference evidence="7" key="1">
    <citation type="submission" date="2020-08" db="EMBL/GenBank/DDBJ databases">
        <title>Chromosome-level assembly of Southern catfish (Silurus meridionalis) provides insights into visual adaptation to the nocturnal and benthic lifestyles.</title>
        <authorList>
            <person name="Zhang Y."/>
            <person name="Wang D."/>
            <person name="Peng Z."/>
        </authorList>
    </citation>
    <scope>NUCLEOTIDE SEQUENCE</scope>
    <source>
        <strain evidence="7">SWU-2019-XX</strain>
        <tissue evidence="7">Muscle</tissue>
    </source>
</reference>
<feature type="compositionally biased region" description="Low complexity" evidence="5">
    <location>
        <begin position="1094"/>
        <end position="1111"/>
    </location>
</feature>
<feature type="compositionally biased region" description="Pro residues" evidence="5">
    <location>
        <begin position="1152"/>
        <end position="1164"/>
    </location>
</feature>
<feature type="region of interest" description="Disordered" evidence="5">
    <location>
        <begin position="812"/>
        <end position="854"/>
    </location>
</feature>
<feature type="compositionally biased region" description="Polar residues" evidence="5">
    <location>
        <begin position="1468"/>
        <end position="1477"/>
    </location>
</feature>
<feature type="compositionally biased region" description="Basic residues" evidence="5">
    <location>
        <begin position="317"/>
        <end position="327"/>
    </location>
</feature>
<keyword evidence="2" id="KW-0963">Cytoplasm</keyword>
<feature type="compositionally biased region" description="Polar residues" evidence="5">
    <location>
        <begin position="840"/>
        <end position="854"/>
    </location>
</feature>
<dbReference type="Gene3D" id="2.30.42.10">
    <property type="match status" value="1"/>
</dbReference>
<dbReference type="SMART" id="SM00228">
    <property type="entry name" value="PDZ"/>
    <property type="match status" value="1"/>
</dbReference>
<feature type="compositionally biased region" description="Polar residues" evidence="5">
    <location>
        <begin position="923"/>
        <end position="958"/>
    </location>
</feature>
<dbReference type="SUPFAM" id="SSF50156">
    <property type="entry name" value="PDZ domain-like"/>
    <property type="match status" value="1"/>
</dbReference>
<feature type="region of interest" description="Disordered" evidence="5">
    <location>
        <begin position="258"/>
        <end position="338"/>
    </location>
</feature>
<feature type="region of interest" description="Disordered" evidence="5">
    <location>
        <begin position="1218"/>
        <end position="1240"/>
    </location>
</feature>
<name>A0A8T0BHC8_SILME</name>
<dbReference type="GO" id="GO:0030018">
    <property type="term" value="C:Z disc"/>
    <property type="evidence" value="ECO:0007669"/>
    <property type="project" value="TreeGrafter"/>
</dbReference>
<dbReference type="GO" id="GO:0005634">
    <property type="term" value="C:nucleus"/>
    <property type="evidence" value="ECO:0007669"/>
    <property type="project" value="TreeGrafter"/>
</dbReference>
<evidence type="ECO:0000259" key="6">
    <source>
        <dbReference type="PROSITE" id="PS50106"/>
    </source>
</evidence>
<keyword evidence="8" id="KW-1185">Reference proteome</keyword>
<feature type="compositionally biased region" description="Polar residues" evidence="5">
    <location>
        <begin position="1389"/>
        <end position="1398"/>
    </location>
</feature>
<dbReference type="GO" id="GO:0032233">
    <property type="term" value="P:positive regulation of actin filament bundle assembly"/>
    <property type="evidence" value="ECO:0007669"/>
    <property type="project" value="TreeGrafter"/>
</dbReference>
<feature type="compositionally biased region" description="Pro residues" evidence="5">
    <location>
        <begin position="1427"/>
        <end position="1437"/>
    </location>
</feature>
<feature type="region of interest" description="Disordered" evidence="5">
    <location>
        <begin position="1622"/>
        <end position="1667"/>
    </location>
</feature>
<comment type="subcellular location">
    <subcellularLocation>
        <location evidence="1">Cytoplasm</location>
    </subcellularLocation>
</comment>
<feature type="compositionally biased region" description="Polar residues" evidence="5">
    <location>
        <begin position="972"/>
        <end position="981"/>
    </location>
</feature>
<dbReference type="Pfam" id="PF00595">
    <property type="entry name" value="PDZ"/>
    <property type="match status" value="1"/>
</dbReference>
<evidence type="ECO:0000256" key="4">
    <source>
        <dbReference type="ARBA" id="ARBA00038161"/>
    </source>
</evidence>
<feature type="compositionally biased region" description="Polar residues" evidence="5">
    <location>
        <begin position="1137"/>
        <end position="1147"/>
    </location>
</feature>
<feature type="compositionally biased region" description="Polar residues" evidence="5">
    <location>
        <begin position="1003"/>
        <end position="1057"/>
    </location>
</feature>
<feature type="region of interest" description="Disordered" evidence="5">
    <location>
        <begin position="1468"/>
        <end position="1531"/>
    </location>
</feature>
<protein>
    <recommendedName>
        <fullName evidence="6">PDZ domain-containing protein</fullName>
    </recommendedName>
</protein>
<feature type="compositionally biased region" description="Polar residues" evidence="5">
    <location>
        <begin position="1219"/>
        <end position="1234"/>
    </location>
</feature>
<feature type="compositionally biased region" description="Basic and acidic residues" evidence="5">
    <location>
        <begin position="328"/>
        <end position="338"/>
    </location>
</feature>
<dbReference type="GO" id="GO:0015629">
    <property type="term" value="C:actin cytoskeleton"/>
    <property type="evidence" value="ECO:0007669"/>
    <property type="project" value="TreeGrafter"/>
</dbReference>
<dbReference type="PROSITE" id="PS50106">
    <property type="entry name" value="PDZ"/>
    <property type="match status" value="1"/>
</dbReference>
<feature type="region of interest" description="Disordered" evidence="5">
    <location>
        <begin position="1410"/>
        <end position="1437"/>
    </location>
</feature>
<evidence type="ECO:0000313" key="7">
    <source>
        <dbReference type="EMBL" id="KAF7706424.1"/>
    </source>
</evidence>
<feature type="region of interest" description="Disordered" evidence="5">
    <location>
        <begin position="522"/>
        <end position="542"/>
    </location>
</feature>
<comment type="similarity">
    <text evidence="4">Belongs to the synaptopodin family.</text>
</comment>
<dbReference type="PANTHER" id="PTHR24217">
    <property type="entry name" value="PUTATIVE-RELATED"/>
    <property type="match status" value="1"/>
</dbReference>
<dbReference type="OrthoDB" id="6502734at2759"/>
<feature type="region of interest" description="Disordered" evidence="5">
    <location>
        <begin position="890"/>
        <end position="1193"/>
    </location>
</feature>